<dbReference type="AlphaFoldDB" id="T0ZP93"/>
<evidence type="ECO:0000313" key="1">
    <source>
        <dbReference type="EMBL" id="EQD46337.1"/>
    </source>
</evidence>
<gene>
    <name evidence="1" type="ORF">B1B_12665</name>
</gene>
<comment type="caution">
    <text evidence="1">The sequence shown here is derived from an EMBL/GenBank/DDBJ whole genome shotgun (WGS) entry which is preliminary data.</text>
</comment>
<sequence length="193" mass="22228">LFVLHVITTELPRYRGAEEAFSGDKYPSCTVINASTDILMEEMRDVYSFRTHPTDPDHYIIPICTHDTYDQTRSPSGYYVLSPIYVQCPVPEEHRDGPNAVNEAKEEITETILTLLERYAPNMTRDKIVATYVNTPQDSEFRNMAFVGGNWYGLRESADEWWSKRPLPELARYRTPIDNLYLCNHTSHPGGYA</sequence>
<dbReference type="PANTHER" id="PTHR10668">
    <property type="entry name" value="PHYTOENE DEHYDROGENASE"/>
    <property type="match status" value="1"/>
</dbReference>
<dbReference type="PANTHER" id="PTHR10668:SF103">
    <property type="entry name" value="PYRIDINE NUCLEOTIDE-DISULFIDE OXIDOREDUCTASE DOMAIN-CONTAINING PROTEIN 2"/>
    <property type="match status" value="1"/>
</dbReference>
<accession>T0ZP93</accession>
<dbReference type="EMBL" id="AUZY01008310">
    <property type="protein sequence ID" value="EQD46337.1"/>
    <property type="molecule type" value="Genomic_DNA"/>
</dbReference>
<protein>
    <submittedName>
        <fullName evidence="1">FAD dependent oxidoreductase</fullName>
    </submittedName>
</protein>
<name>T0ZP93_9ZZZZ</name>
<organism evidence="1">
    <name type="scientific">mine drainage metagenome</name>
    <dbReference type="NCBI Taxonomy" id="410659"/>
    <lineage>
        <taxon>unclassified sequences</taxon>
        <taxon>metagenomes</taxon>
        <taxon>ecological metagenomes</taxon>
    </lineage>
</organism>
<reference evidence="1" key="2">
    <citation type="journal article" date="2014" name="ISME J.">
        <title>Microbial stratification in low pH oxic and suboxic macroscopic growths along an acid mine drainage.</title>
        <authorList>
            <person name="Mendez-Garcia C."/>
            <person name="Mesa V."/>
            <person name="Sprenger R.R."/>
            <person name="Richter M."/>
            <person name="Diez M.S."/>
            <person name="Solano J."/>
            <person name="Bargiela R."/>
            <person name="Golyshina O.V."/>
            <person name="Manteca A."/>
            <person name="Ramos J.L."/>
            <person name="Gallego J.R."/>
            <person name="Llorente I."/>
            <person name="Martins Dos Santos V.A."/>
            <person name="Jensen O.N."/>
            <person name="Pelaez A.I."/>
            <person name="Sanchez J."/>
            <person name="Ferrer M."/>
        </authorList>
    </citation>
    <scope>NUCLEOTIDE SEQUENCE</scope>
</reference>
<reference evidence="1" key="1">
    <citation type="submission" date="2013-08" db="EMBL/GenBank/DDBJ databases">
        <authorList>
            <person name="Mendez C."/>
            <person name="Richter M."/>
            <person name="Ferrer M."/>
            <person name="Sanchez J."/>
        </authorList>
    </citation>
    <scope>NUCLEOTIDE SEQUENCE</scope>
</reference>
<feature type="non-terminal residue" evidence="1">
    <location>
        <position position="1"/>
    </location>
</feature>
<proteinExistence type="predicted"/>